<sequence length="100" mass="10584">MADDLQMARAVQDAALATEGVASLGTGRWAEAATYGAGEKVTGVVVSPDEVRVHIVANYPPPESLQALAERVRERVASRAGGRPAMVVVEDIEVVRDENL</sequence>
<evidence type="ECO:0008006" key="2">
    <source>
        <dbReference type="Google" id="ProtNLM"/>
    </source>
</evidence>
<accession>A0A6J4Q0A9</accession>
<proteinExistence type="predicted"/>
<gene>
    <name evidence="1" type="ORF">AVDCRST_MAG37-577</name>
</gene>
<evidence type="ECO:0000313" key="1">
    <source>
        <dbReference type="EMBL" id="CAA9430678.1"/>
    </source>
</evidence>
<name>A0A6J4Q0A9_9ACTN</name>
<dbReference type="EMBL" id="CADCVD010000025">
    <property type="protein sequence ID" value="CAA9430678.1"/>
    <property type="molecule type" value="Genomic_DNA"/>
</dbReference>
<protein>
    <recommendedName>
        <fullName evidence="2">Asp23/Gls24 family envelope stress response protein</fullName>
    </recommendedName>
</protein>
<dbReference type="AlphaFoldDB" id="A0A6J4Q0A9"/>
<organism evidence="1">
    <name type="scientific">uncultured Rubrobacteraceae bacterium</name>
    <dbReference type="NCBI Taxonomy" id="349277"/>
    <lineage>
        <taxon>Bacteria</taxon>
        <taxon>Bacillati</taxon>
        <taxon>Actinomycetota</taxon>
        <taxon>Rubrobacteria</taxon>
        <taxon>Rubrobacterales</taxon>
        <taxon>Rubrobacteraceae</taxon>
        <taxon>environmental samples</taxon>
    </lineage>
</organism>
<reference evidence="1" key="1">
    <citation type="submission" date="2020-02" db="EMBL/GenBank/DDBJ databases">
        <authorList>
            <person name="Meier V. D."/>
        </authorList>
    </citation>
    <scope>NUCLEOTIDE SEQUENCE</scope>
    <source>
        <strain evidence="1">AVDCRST_MAG37</strain>
    </source>
</reference>